<feature type="region of interest" description="Disordered" evidence="1">
    <location>
        <begin position="183"/>
        <end position="215"/>
    </location>
</feature>
<evidence type="ECO:0000313" key="3">
    <source>
        <dbReference type="Proteomes" id="UP001200034"/>
    </source>
</evidence>
<organism evidence="2 3">
    <name type="scientific">Drosophila rubida</name>
    <dbReference type="NCBI Taxonomy" id="30044"/>
    <lineage>
        <taxon>Eukaryota</taxon>
        <taxon>Metazoa</taxon>
        <taxon>Ecdysozoa</taxon>
        <taxon>Arthropoda</taxon>
        <taxon>Hexapoda</taxon>
        <taxon>Insecta</taxon>
        <taxon>Pterygota</taxon>
        <taxon>Neoptera</taxon>
        <taxon>Endopterygota</taxon>
        <taxon>Diptera</taxon>
        <taxon>Brachycera</taxon>
        <taxon>Muscomorpha</taxon>
        <taxon>Ephydroidea</taxon>
        <taxon>Drosophilidae</taxon>
        <taxon>Drosophila</taxon>
    </lineage>
</organism>
<proteinExistence type="predicted"/>
<accession>A0AAD4PR93</accession>
<evidence type="ECO:0000256" key="1">
    <source>
        <dbReference type="SAM" id="MobiDB-lite"/>
    </source>
</evidence>
<sequence length="356" mass="39811">RTDQTEIKVMPYSKVLIVLPALLPLLFLLPAVSGFGNEYVHIKVHVPKDQAPSIAVDAPEPVSPHKVIHHFHHHAPPPSSSHHQRLRGRAKLKTSPLLESVILSDLDKPLHMSEHADYLNHAKELAEHLSETYVVKKAPPPPKKKINTYTIIEEKHRANGYDYEPRPQHDVDTYRVIDSRPQHQFHKHHHQHPDEDDDDVGYHYPSPGRVHRHKAPFSSGAYAEPAPVEEPLDLDQGYNYAPPSLSYATAKSARAPAHTLEAPEESPLDAQYQFDYGSNGGFRPSPQLHTQSDIYEDDLEPYAGPVPTRRRRPSSLDWASRSVSGSSYNIGGIDSYNVAHVQGLGSSGYPHAGPYL</sequence>
<keyword evidence="3" id="KW-1185">Reference proteome</keyword>
<evidence type="ECO:0000313" key="2">
    <source>
        <dbReference type="EMBL" id="KAH8386834.1"/>
    </source>
</evidence>
<dbReference type="EMBL" id="JAJJHW010000095">
    <property type="protein sequence ID" value="KAH8386834.1"/>
    <property type="molecule type" value="Genomic_DNA"/>
</dbReference>
<feature type="non-terminal residue" evidence="2">
    <location>
        <position position="1"/>
    </location>
</feature>
<name>A0AAD4PR93_9MUSC</name>
<reference evidence="2" key="1">
    <citation type="journal article" date="2021" name="Mol. Ecol. Resour.">
        <title>Phylogenomic analyses of the genus Drosophila reveals genomic signals of climate adaptation.</title>
        <authorList>
            <person name="Li F."/>
            <person name="Rane R.V."/>
            <person name="Luria V."/>
            <person name="Xiong Z."/>
            <person name="Chen J."/>
            <person name="Li Z."/>
            <person name="Catullo R.A."/>
            <person name="Griffin P.C."/>
            <person name="Schiffer M."/>
            <person name="Pearce S."/>
            <person name="Lee S.F."/>
            <person name="McElroy K."/>
            <person name="Stocker A."/>
            <person name="Shirriffs J."/>
            <person name="Cockerell F."/>
            <person name="Coppin C."/>
            <person name="Sgro C.M."/>
            <person name="Karger A."/>
            <person name="Cain J.W."/>
            <person name="Weber J.A."/>
            <person name="Santpere G."/>
            <person name="Kirschner M.W."/>
            <person name="Hoffmann A.A."/>
            <person name="Oakeshott J.G."/>
            <person name="Zhang G."/>
        </authorList>
    </citation>
    <scope>NUCLEOTIDE SEQUENCE</scope>
    <source>
        <strain evidence="2">BGI-SZ-2011g</strain>
    </source>
</reference>
<gene>
    <name evidence="2" type="ORF">KR093_002840</name>
</gene>
<dbReference type="Proteomes" id="UP001200034">
    <property type="component" value="Unassembled WGS sequence"/>
</dbReference>
<dbReference type="AlphaFoldDB" id="A0AAD4PR93"/>
<protein>
    <submittedName>
        <fullName evidence="2">Uncharacterized protein</fullName>
    </submittedName>
</protein>
<comment type="caution">
    <text evidence="2">The sequence shown here is derived from an EMBL/GenBank/DDBJ whole genome shotgun (WGS) entry which is preliminary data.</text>
</comment>